<dbReference type="PANTHER" id="PTHR46961">
    <property type="entry name" value="DYNEIN HEAVY CHAIN 1, AXONEMAL-LIKE PROTEIN"/>
    <property type="match status" value="1"/>
</dbReference>
<protein>
    <recommendedName>
        <fullName evidence="2">Dynein heavy chain AAA module D4 domain-containing protein</fullName>
    </recommendedName>
</protein>
<dbReference type="Gene3D" id="3.40.50.300">
    <property type="entry name" value="P-loop containing nucleotide triphosphate hydrolases"/>
    <property type="match status" value="1"/>
</dbReference>
<accession>A0AAV2SH91</accession>
<dbReference type="AlphaFoldDB" id="A0AAV2SH91"/>
<dbReference type="InterPro" id="IPR027417">
    <property type="entry name" value="P-loop_NTPase"/>
</dbReference>
<comment type="caution">
    <text evidence="3">The sequence shown here is derived from an EMBL/GenBank/DDBJ whole genome shotgun (WGS) entry which is preliminary data.</text>
</comment>
<dbReference type="InterPro" id="IPR026983">
    <property type="entry name" value="DHC"/>
</dbReference>
<feature type="non-terminal residue" evidence="3">
    <location>
        <position position="1"/>
    </location>
</feature>
<dbReference type="InterPro" id="IPR024317">
    <property type="entry name" value="Dynein_heavy_chain_D4_dom"/>
</dbReference>
<proteinExistence type="inferred from homology"/>
<gene>
    <name evidence="3" type="ORF">MNOR_LOCUS36281</name>
</gene>
<feature type="domain" description="Dynein heavy chain AAA module D4" evidence="2">
    <location>
        <begin position="1"/>
        <end position="163"/>
    </location>
</feature>
<dbReference type="SUPFAM" id="SSF52540">
    <property type="entry name" value="P-loop containing nucleoside triphosphate hydrolases"/>
    <property type="match status" value="1"/>
</dbReference>
<evidence type="ECO:0000313" key="3">
    <source>
        <dbReference type="EMBL" id="CAL4188337.1"/>
    </source>
</evidence>
<dbReference type="GO" id="GO:0030286">
    <property type="term" value="C:dynein complex"/>
    <property type="evidence" value="ECO:0007669"/>
    <property type="project" value="InterPro"/>
</dbReference>
<sequence length="163" mass="18392">RINRILECPRGNALLVGVGGSGKQSLARLAANISSLEVFQITLTKDYGIAELRCNLANLYLRAGLKNLGTVFLMTDAHIPDEKFLVLINDLLASGEIPDLFPEDEIDNIVASVRNEREYKDVWMMKHSGVQDNRDNCWRFFIDRVRKNLKMVLCFSPVGAILR</sequence>
<dbReference type="EMBL" id="CAXKWB010064939">
    <property type="protein sequence ID" value="CAL4188337.1"/>
    <property type="molecule type" value="Genomic_DNA"/>
</dbReference>
<evidence type="ECO:0000259" key="2">
    <source>
        <dbReference type="Pfam" id="PF12780"/>
    </source>
</evidence>
<dbReference type="Pfam" id="PF12780">
    <property type="entry name" value="AAA_8"/>
    <property type="match status" value="1"/>
</dbReference>
<dbReference type="GO" id="GO:0007018">
    <property type="term" value="P:microtubule-based movement"/>
    <property type="evidence" value="ECO:0007669"/>
    <property type="project" value="InterPro"/>
</dbReference>
<keyword evidence="4" id="KW-1185">Reference proteome</keyword>
<evidence type="ECO:0000313" key="4">
    <source>
        <dbReference type="Proteomes" id="UP001497623"/>
    </source>
</evidence>
<feature type="non-terminal residue" evidence="3">
    <location>
        <position position="163"/>
    </location>
</feature>
<dbReference type="PANTHER" id="PTHR46961:SF20">
    <property type="entry name" value="LOW QUALITY PROTEIN: DYNEIN BETA CHAIN, CILIARY-LIKE"/>
    <property type="match status" value="1"/>
</dbReference>
<dbReference type="GO" id="GO:0051959">
    <property type="term" value="F:dynein light intermediate chain binding"/>
    <property type="evidence" value="ECO:0007669"/>
    <property type="project" value="InterPro"/>
</dbReference>
<organism evidence="3 4">
    <name type="scientific">Meganyctiphanes norvegica</name>
    <name type="common">Northern krill</name>
    <name type="synonym">Thysanopoda norvegica</name>
    <dbReference type="NCBI Taxonomy" id="48144"/>
    <lineage>
        <taxon>Eukaryota</taxon>
        <taxon>Metazoa</taxon>
        <taxon>Ecdysozoa</taxon>
        <taxon>Arthropoda</taxon>
        <taxon>Crustacea</taxon>
        <taxon>Multicrustacea</taxon>
        <taxon>Malacostraca</taxon>
        <taxon>Eumalacostraca</taxon>
        <taxon>Eucarida</taxon>
        <taxon>Euphausiacea</taxon>
        <taxon>Euphausiidae</taxon>
        <taxon>Meganyctiphanes</taxon>
    </lineage>
</organism>
<reference evidence="3 4" key="1">
    <citation type="submission" date="2024-05" db="EMBL/GenBank/DDBJ databases">
        <authorList>
            <person name="Wallberg A."/>
        </authorList>
    </citation>
    <scope>NUCLEOTIDE SEQUENCE [LARGE SCALE GENOMIC DNA]</scope>
</reference>
<evidence type="ECO:0000256" key="1">
    <source>
        <dbReference type="ARBA" id="ARBA00008887"/>
    </source>
</evidence>
<name>A0AAV2SH91_MEGNR</name>
<dbReference type="GO" id="GO:0045505">
    <property type="term" value="F:dynein intermediate chain binding"/>
    <property type="evidence" value="ECO:0007669"/>
    <property type="project" value="InterPro"/>
</dbReference>
<dbReference type="Proteomes" id="UP001497623">
    <property type="component" value="Unassembled WGS sequence"/>
</dbReference>
<comment type="similarity">
    <text evidence="1">Belongs to the dynein heavy chain family.</text>
</comment>